<comment type="cofactor">
    <cofactor evidence="1">
        <name>[4Fe-4S] cluster</name>
        <dbReference type="ChEBI" id="CHEBI:49883"/>
    </cofactor>
</comment>
<reference evidence="10 11" key="1">
    <citation type="submission" date="2022-04" db="EMBL/GenBank/DDBJ databases">
        <title>Genome sequence of C. roseum typestrain.</title>
        <authorList>
            <person name="Poehlein A."/>
            <person name="Schoch T."/>
            <person name="Duerre P."/>
            <person name="Daniel R."/>
        </authorList>
    </citation>
    <scope>NUCLEOTIDE SEQUENCE [LARGE SCALE GENOMIC DNA]</scope>
    <source>
        <strain evidence="10 11">DSM 7320</strain>
    </source>
</reference>
<dbReference type="Gene3D" id="1.20.1270.30">
    <property type="match status" value="1"/>
</dbReference>
<dbReference type="SUPFAM" id="SSF56821">
    <property type="entry name" value="Prismane protein-like"/>
    <property type="match status" value="1"/>
</dbReference>
<dbReference type="GO" id="GO:0042542">
    <property type="term" value="P:response to hydrogen peroxide"/>
    <property type="evidence" value="ECO:0007669"/>
    <property type="project" value="TreeGrafter"/>
</dbReference>
<dbReference type="GO" id="GO:0050418">
    <property type="term" value="F:hydroxylamine reductase activity"/>
    <property type="evidence" value="ECO:0007669"/>
    <property type="project" value="TreeGrafter"/>
</dbReference>
<keyword evidence="3" id="KW-0533">Nickel</keyword>
<gene>
    <name evidence="10" type="ORF">CROST_009140</name>
</gene>
<dbReference type="RefSeq" id="WP_077834561.1">
    <property type="nucleotide sequence ID" value="NZ_CP096983.1"/>
</dbReference>
<dbReference type="FunFam" id="3.40.50.2030:FF:000003">
    <property type="entry name" value="Carbon monoxide dehydrogenase"/>
    <property type="match status" value="1"/>
</dbReference>
<keyword evidence="11" id="KW-1185">Reference proteome</keyword>
<sequence>MSEKILEKFKGRVSYHDSVEEMLKRIREDGMSNAFDRYVSQEKIRCKFCLEGLSCQLCSNGPCRISEKTGQEKGVCGIGPDAMAMRNFLLKNIMGAGTYSHHAYEAFRTLKATAEGKTPFKITDVDKLKYMCEKVKIDTNQEINDMAIELAVLLEDQQHIGNREQNLMVEAFAPKKRKELWKKLDISPAGTIHEEQNCVASCLTNVDGSHVSLAMKALRLGIATIYNTQIGLEMVQDILFGTPKPHEANMDLGIMDPDYINIVFNGHQPWPGAATILKARTKEVQDMAKKAGAKGLRIVGSIETGQELLQRFEMDDVFVGHMGNWLSIEPLLATGTVDVFAMEENCSPPAIDMYAEKYQITLVAVSTIIDLPGCKYKIPYDPAEVDKMADKLIELGIENFKQRKAKNIVAKVPAKTQKAITGFSTEAVLGALGNKLDPLVDVLSAGKIKGVVALANCSTLRNGPQDTMTIGLTKELIKRDILVVAGGCGNHALEVAGLCTLEAANEMAGEGLKEVCNLLKIPPVLSFGTCTDTGRISMLVTALADHLNVDVSDLPIAVTAPEWMEQKATIDGIFALAYGAYTHLSPTPFMTGAPQLVELLTKKAEDLVGGKIALGDDPEEVAKNIEAHIINKRKGLGLS</sequence>
<keyword evidence="6 9" id="KW-0408">Iron</keyword>
<dbReference type="GO" id="GO:0016151">
    <property type="term" value="F:nickel cation binding"/>
    <property type="evidence" value="ECO:0007669"/>
    <property type="project" value="InterPro"/>
</dbReference>
<name>A0A1S8M009_9CLOT</name>
<dbReference type="InterPro" id="IPR004137">
    <property type="entry name" value="HCP/CODH"/>
</dbReference>
<organism evidence="10 11">
    <name type="scientific">Clostridium felsineum</name>
    <dbReference type="NCBI Taxonomy" id="36839"/>
    <lineage>
        <taxon>Bacteria</taxon>
        <taxon>Bacillati</taxon>
        <taxon>Bacillota</taxon>
        <taxon>Clostridia</taxon>
        <taxon>Eubacteriales</taxon>
        <taxon>Clostridiaceae</taxon>
        <taxon>Clostridium</taxon>
    </lineage>
</organism>
<dbReference type="AlphaFoldDB" id="A0A1S8M009"/>
<dbReference type="GO" id="GO:0043885">
    <property type="term" value="F:anaerobic carbon-monoxide dehydrogenase activity"/>
    <property type="evidence" value="ECO:0007669"/>
    <property type="project" value="UniProtKB-UniRule"/>
</dbReference>
<evidence type="ECO:0000256" key="4">
    <source>
        <dbReference type="ARBA" id="ARBA00022723"/>
    </source>
</evidence>
<dbReference type="Gene3D" id="3.40.50.2030">
    <property type="match status" value="2"/>
</dbReference>
<dbReference type="PIRSF" id="PIRSF005023">
    <property type="entry name" value="CODH"/>
    <property type="match status" value="1"/>
</dbReference>
<evidence type="ECO:0000256" key="9">
    <source>
        <dbReference type="PIRNR" id="PIRNR005023"/>
    </source>
</evidence>
<evidence type="ECO:0000313" key="11">
    <source>
        <dbReference type="Proteomes" id="UP000190951"/>
    </source>
</evidence>
<protein>
    <recommendedName>
        <fullName evidence="9">Carbon monoxide dehydrogenase</fullName>
        <ecNumber evidence="9">1.2.7.4</ecNumber>
    </recommendedName>
</protein>
<keyword evidence="4 9" id="KW-0479">Metal-binding</keyword>
<evidence type="ECO:0000256" key="7">
    <source>
        <dbReference type="ARBA" id="ARBA00023014"/>
    </source>
</evidence>
<dbReference type="EMBL" id="CP096983">
    <property type="protein sequence ID" value="URZ10206.1"/>
    <property type="molecule type" value="Genomic_DNA"/>
</dbReference>
<proteinExistence type="predicted"/>
<dbReference type="InterPro" id="IPR016101">
    <property type="entry name" value="CO_DH_a-bundle"/>
</dbReference>
<keyword evidence="7 9" id="KW-0411">Iron-sulfur</keyword>
<dbReference type="Pfam" id="PF03063">
    <property type="entry name" value="Prismane"/>
    <property type="match status" value="1"/>
</dbReference>
<comment type="catalytic activity">
    <reaction evidence="8 9">
        <text>CO + 2 oxidized [2Fe-2S]-[ferredoxin] + H2O = 2 reduced [2Fe-2S]-[ferredoxin] + CO2 + 2 H(+)</text>
        <dbReference type="Rhea" id="RHEA:21040"/>
        <dbReference type="Rhea" id="RHEA-COMP:10000"/>
        <dbReference type="Rhea" id="RHEA-COMP:10001"/>
        <dbReference type="ChEBI" id="CHEBI:15377"/>
        <dbReference type="ChEBI" id="CHEBI:15378"/>
        <dbReference type="ChEBI" id="CHEBI:16526"/>
        <dbReference type="ChEBI" id="CHEBI:17245"/>
        <dbReference type="ChEBI" id="CHEBI:33737"/>
        <dbReference type="ChEBI" id="CHEBI:33738"/>
        <dbReference type="EC" id="1.2.7.4"/>
    </reaction>
</comment>
<evidence type="ECO:0000256" key="3">
    <source>
        <dbReference type="ARBA" id="ARBA00022596"/>
    </source>
</evidence>
<dbReference type="GO" id="GO:0004601">
    <property type="term" value="F:peroxidase activity"/>
    <property type="evidence" value="ECO:0007669"/>
    <property type="project" value="TreeGrafter"/>
</dbReference>
<evidence type="ECO:0000256" key="2">
    <source>
        <dbReference type="ARBA" id="ARBA00022485"/>
    </source>
</evidence>
<dbReference type="EC" id="1.2.7.4" evidence="9"/>
<dbReference type="KEGG" id="crw:CROST_009140"/>
<evidence type="ECO:0000256" key="5">
    <source>
        <dbReference type="ARBA" id="ARBA00023002"/>
    </source>
</evidence>
<dbReference type="InterPro" id="IPR016099">
    <property type="entry name" value="Prismane-like_a/b-sand"/>
</dbReference>
<dbReference type="Proteomes" id="UP000190951">
    <property type="component" value="Chromosome"/>
</dbReference>
<dbReference type="NCBIfam" id="TIGR01702">
    <property type="entry name" value="CO_DH_cata"/>
    <property type="match status" value="1"/>
</dbReference>
<keyword evidence="5 9" id="KW-0560">Oxidoreductase</keyword>
<dbReference type="CDD" id="cd01915">
    <property type="entry name" value="CODH"/>
    <property type="match status" value="1"/>
</dbReference>
<evidence type="ECO:0000256" key="8">
    <source>
        <dbReference type="ARBA" id="ARBA00048733"/>
    </source>
</evidence>
<evidence type="ECO:0000256" key="6">
    <source>
        <dbReference type="ARBA" id="ARBA00023004"/>
    </source>
</evidence>
<dbReference type="InterPro" id="IPR010047">
    <property type="entry name" value="CODH"/>
</dbReference>
<dbReference type="InterPro" id="IPR011254">
    <property type="entry name" value="Prismane-like_sf"/>
</dbReference>
<accession>A0A1S8M009</accession>
<evidence type="ECO:0000313" key="10">
    <source>
        <dbReference type="EMBL" id="URZ10206.1"/>
    </source>
</evidence>
<dbReference type="PANTHER" id="PTHR30109">
    <property type="entry name" value="HYDROXYLAMINE REDUCTASE"/>
    <property type="match status" value="1"/>
</dbReference>
<dbReference type="STRING" id="84029.CROST_15950"/>
<keyword evidence="2 9" id="KW-0004">4Fe-4S</keyword>
<dbReference type="GO" id="GO:0051539">
    <property type="term" value="F:4 iron, 4 sulfur cluster binding"/>
    <property type="evidence" value="ECO:0007669"/>
    <property type="project" value="UniProtKB-UniRule"/>
</dbReference>
<dbReference type="PANTHER" id="PTHR30109:SF4">
    <property type="entry name" value="CARBON MONOXIDE DEHYDROGENASE"/>
    <property type="match status" value="1"/>
</dbReference>
<evidence type="ECO:0000256" key="1">
    <source>
        <dbReference type="ARBA" id="ARBA00001966"/>
    </source>
</evidence>
<dbReference type="GO" id="GO:0006091">
    <property type="term" value="P:generation of precursor metabolites and energy"/>
    <property type="evidence" value="ECO:0007669"/>
    <property type="project" value="InterPro"/>
</dbReference>